<keyword evidence="2" id="KW-0472">Membrane</keyword>
<keyword evidence="2" id="KW-0812">Transmembrane</keyword>
<comment type="caution">
    <text evidence="3">The sequence shown here is derived from an EMBL/GenBank/DDBJ whole genome shotgun (WGS) entry which is preliminary data.</text>
</comment>
<evidence type="ECO:0000256" key="2">
    <source>
        <dbReference type="SAM" id="Phobius"/>
    </source>
</evidence>
<protein>
    <submittedName>
        <fullName evidence="3">Uncharacterized protein</fullName>
    </submittedName>
</protein>
<sequence>MSGSTRIASRILTGVRHQITAQSSPATPHISRLACSARVPRHRLSAPTRLITTSSHRTQKQAGEPIEKPATTIEPPKINLETPVFNPQESVKSIEQVIAELNQDTRTAQSTSSSSSLSSPSSSAQESESSTEDGPRSPYADANTGSEQAGALPPPPPAGPKKPSRFWFYLYYILFYSALGSLPVHVLLTKNEAKDTKERQEWKIAVLTDMRDKLQRGESIEEEEALLSVGMDRSTREEQVDDKYFEDLLQTAEKMDFQFSKDKDATTISSEPNSTTTPAPASSPPAVPRKPAPPKTEKSYL</sequence>
<evidence type="ECO:0000313" key="4">
    <source>
        <dbReference type="Proteomes" id="UP000738359"/>
    </source>
</evidence>
<dbReference type="OrthoDB" id="2253354at2759"/>
<gene>
    <name evidence="3" type="ORF">BGZ70_001009</name>
</gene>
<proteinExistence type="predicted"/>
<feature type="transmembrane region" description="Helical" evidence="2">
    <location>
        <begin position="166"/>
        <end position="188"/>
    </location>
</feature>
<dbReference type="Proteomes" id="UP000738359">
    <property type="component" value="Unassembled WGS sequence"/>
</dbReference>
<name>A0A9P6LYI6_MORAP</name>
<feature type="region of interest" description="Disordered" evidence="1">
    <location>
        <begin position="52"/>
        <end position="85"/>
    </location>
</feature>
<accession>A0A9P6LYI6</accession>
<feature type="region of interest" description="Disordered" evidence="1">
    <location>
        <begin position="104"/>
        <end position="159"/>
    </location>
</feature>
<feature type="region of interest" description="Disordered" evidence="1">
    <location>
        <begin position="260"/>
        <end position="301"/>
    </location>
</feature>
<dbReference type="EMBL" id="JAAAHY010001208">
    <property type="protein sequence ID" value="KAF9951381.1"/>
    <property type="molecule type" value="Genomic_DNA"/>
</dbReference>
<dbReference type="AlphaFoldDB" id="A0A9P6LYI6"/>
<dbReference type="InterPro" id="IPR035213">
    <property type="entry name" value="DUF5321"/>
</dbReference>
<keyword evidence="4" id="KW-1185">Reference proteome</keyword>
<reference evidence="3" key="1">
    <citation type="journal article" date="2020" name="Fungal Divers.">
        <title>Resolving the Mortierellaceae phylogeny through synthesis of multi-gene phylogenetics and phylogenomics.</title>
        <authorList>
            <person name="Vandepol N."/>
            <person name="Liber J."/>
            <person name="Desiro A."/>
            <person name="Na H."/>
            <person name="Kennedy M."/>
            <person name="Barry K."/>
            <person name="Grigoriev I.V."/>
            <person name="Miller A.N."/>
            <person name="O'Donnell K."/>
            <person name="Stajich J.E."/>
            <person name="Bonito G."/>
        </authorList>
    </citation>
    <scope>NUCLEOTIDE SEQUENCE</scope>
    <source>
        <strain evidence="3">CK1249</strain>
    </source>
</reference>
<feature type="compositionally biased region" description="Low complexity" evidence="1">
    <location>
        <begin position="107"/>
        <end position="128"/>
    </location>
</feature>
<feature type="compositionally biased region" description="Pro residues" evidence="1">
    <location>
        <begin position="281"/>
        <end position="294"/>
    </location>
</feature>
<feature type="compositionally biased region" description="Low complexity" evidence="1">
    <location>
        <begin position="269"/>
        <end position="280"/>
    </location>
</feature>
<dbReference type="Pfam" id="PF17254">
    <property type="entry name" value="DUF5321"/>
    <property type="match status" value="1"/>
</dbReference>
<organism evidence="3 4">
    <name type="scientific">Mortierella alpina</name>
    <name type="common">Oleaginous fungus</name>
    <name type="synonym">Mortierella renispora</name>
    <dbReference type="NCBI Taxonomy" id="64518"/>
    <lineage>
        <taxon>Eukaryota</taxon>
        <taxon>Fungi</taxon>
        <taxon>Fungi incertae sedis</taxon>
        <taxon>Mucoromycota</taxon>
        <taxon>Mortierellomycotina</taxon>
        <taxon>Mortierellomycetes</taxon>
        <taxon>Mortierellales</taxon>
        <taxon>Mortierellaceae</taxon>
        <taxon>Mortierella</taxon>
    </lineage>
</organism>
<evidence type="ECO:0000313" key="3">
    <source>
        <dbReference type="EMBL" id="KAF9951381.1"/>
    </source>
</evidence>
<keyword evidence="2" id="KW-1133">Transmembrane helix</keyword>
<evidence type="ECO:0000256" key="1">
    <source>
        <dbReference type="SAM" id="MobiDB-lite"/>
    </source>
</evidence>